<feature type="compositionally biased region" description="Basic and acidic residues" evidence="1">
    <location>
        <begin position="120"/>
        <end position="151"/>
    </location>
</feature>
<evidence type="ECO:0000256" key="1">
    <source>
        <dbReference type="SAM" id="MobiDB-lite"/>
    </source>
</evidence>
<feature type="compositionally biased region" description="Polar residues" evidence="1">
    <location>
        <begin position="94"/>
        <end position="104"/>
    </location>
</feature>
<feature type="compositionally biased region" description="Basic and acidic residues" evidence="1">
    <location>
        <begin position="65"/>
        <end position="76"/>
    </location>
</feature>
<gene>
    <name evidence="2" type="primary">RvY_01041-1</name>
    <name evidence="2" type="synonym">RvY_01041.1</name>
    <name evidence="2" type="ORF">RvY_01041</name>
</gene>
<feature type="region of interest" description="Disordered" evidence="1">
    <location>
        <begin position="65"/>
        <end position="153"/>
    </location>
</feature>
<proteinExistence type="predicted"/>
<reference evidence="2 3" key="1">
    <citation type="journal article" date="2016" name="Nat. Commun.">
        <title>Extremotolerant tardigrade genome and improved radiotolerance of human cultured cells by tardigrade-unique protein.</title>
        <authorList>
            <person name="Hashimoto T."/>
            <person name="Horikawa D.D."/>
            <person name="Saito Y."/>
            <person name="Kuwahara H."/>
            <person name="Kozuka-Hata H."/>
            <person name="Shin-I T."/>
            <person name="Minakuchi Y."/>
            <person name="Ohishi K."/>
            <person name="Motoyama A."/>
            <person name="Aizu T."/>
            <person name="Enomoto A."/>
            <person name="Kondo K."/>
            <person name="Tanaka S."/>
            <person name="Hara Y."/>
            <person name="Koshikawa S."/>
            <person name="Sagara H."/>
            <person name="Miura T."/>
            <person name="Yokobori S."/>
            <person name="Miyagawa K."/>
            <person name="Suzuki Y."/>
            <person name="Kubo T."/>
            <person name="Oyama M."/>
            <person name="Kohara Y."/>
            <person name="Fujiyama A."/>
            <person name="Arakawa K."/>
            <person name="Katayama T."/>
            <person name="Toyoda A."/>
            <person name="Kunieda T."/>
        </authorList>
    </citation>
    <scope>NUCLEOTIDE SEQUENCE [LARGE SCALE GENOMIC DNA]</scope>
    <source>
        <strain evidence="2 3">YOKOZUNA-1</strain>
    </source>
</reference>
<organism evidence="2 3">
    <name type="scientific">Ramazzottius varieornatus</name>
    <name type="common">Water bear</name>
    <name type="synonym">Tardigrade</name>
    <dbReference type="NCBI Taxonomy" id="947166"/>
    <lineage>
        <taxon>Eukaryota</taxon>
        <taxon>Metazoa</taxon>
        <taxon>Ecdysozoa</taxon>
        <taxon>Tardigrada</taxon>
        <taxon>Eutardigrada</taxon>
        <taxon>Parachela</taxon>
        <taxon>Hypsibioidea</taxon>
        <taxon>Ramazzottiidae</taxon>
        <taxon>Ramazzottius</taxon>
    </lineage>
</organism>
<evidence type="ECO:0000313" key="2">
    <source>
        <dbReference type="EMBL" id="GAU88324.1"/>
    </source>
</evidence>
<accession>A0A1D1UEX7</accession>
<keyword evidence="3" id="KW-1185">Reference proteome</keyword>
<sequence>MTGYFADSFGNRGHSSAGCWLTRWKTKALQNECLFYPVTRRLPCQWSWSRMGDVDVIPQGEFSSKSRREAKHHDNPVNEPAQQAEMKKREKENLSSATEVSNVEETPPAQEKPELVNGVVDHHEDEKERDCEEGAEEERQQESEAKPDHPSFKIVSVVDSHELEYETGLLDDVMDEDDEDEDEVISFEVPSTMAKPVAVTEVLPVTPQGDQGWSE</sequence>
<dbReference type="Proteomes" id="UP000186922">
    <property type="component" value="Unassembled WGS sequence"/>
</dbReference>
<dbReference type="EMBL" id="BDGG01000001">
    <property type="protein sequence ID" value="GAU88324.1"/>
    <property type="molecule type" value="Genomic_DNA"/>
</dbReference>
<name>A0A1D1UEX7_RAMVA</name>
<evidence type="ECO:0000313" key="3">
    <source>
        <dbReference type="Proteomes" id="UP000186922"/>
    </source>
</evidence>
<protein>
    <submittedName>
        <fullName evidence="2">Uncharacterized protein</fullName>
    </submittedName>
</protein>
<dbReference type="AlphaFoldDB" id="A0A1D1UEX7"/>
<comment type="caution">
    <text evidence="2">The sequence shown here is derived from an EMBL/GenBank/DDBJ whole genome shotgun (WGS) entry which is preliminary data.</text>
</comment>